<dbReference type="KEGG" id="tnl:113497683"/>
<dbReference type="InParanoid" id="A0A7E5VY38"/>
<reference evidence="3" key="1">
    <citation type="submission" date="2025-08" db="UniProtKB">
        <authorList>
            <consortium name="RefSeq"/>
        </authorList>
    </citation>
    <scope>IDENTIFICATION</scope>
</reference>
<sequence length="136" mass="15618">MDVIWIAVTLSALFTYTLCDKEILAVEMNIPNLFSGMTALDTAFNSLRHGKKSKMPPGQIIAQKLISKIKSFTALVKMLHRRAADQIRPHVQSYYGAPKPAIMKYPKDYYVNRLKILLKLQEKENQRNKNLNPENQ</sequence>
<proteinExistence type="predicted"/>
<dbReference type="AlphaFoldDB" id="A0A7E5VY38"/>
<feature type="chain" id="PRO_5028867788" evidence="1">
    <location>
        <begin position="20"/>
        <end position="136"/>
    </location>
</feature>
<gene>
    <name evidence="3" type="primary">LOC113497683</name>
</gene>
<dbReference type="GeneID" id="113497683"/>
<evidence type="ECO:0000313" key="2">
    <source>
        <dbReference type="Proteomes" id="UP000322000"/>
    </source>
</evidence>
<evidence type="ECO:0000313" key="3">
    <source>
        <dbReference type="RefSeq" id="XP_026733197.1"/>
    </source>
</evidence>
<evidence type="ECO:0000256" key="1">
    <source>
        <dbReference type="SAM" id="SignalP"/>
    </source>
</evidence>
<protein>
    <submittedName>
        <fullName evidence="3">Uncharacterized protein LOC113497683</fullName>
    </submittedName>
</protein>
<dbReference type="OrthoDB" id="7438906at2759"/>
<accession>A0A7E5VY38</accession>
<keyword evidence="1" id="KW-0732">Signal</keyword>
<dbReference type="RefSeq" id="XP_026733197.1">
    <property type="nucleotide sequence ID" value="XM_026877396.1"/>
</dbReference>
<keyword evidence="2" id="KW-1185">Reference proteome</keyword>
<dbReference type="Proteomes" id="UP000322000">
    <property type="component" value="Chromosome 1"/>
</dbReference>
<organism evidence="2 3">
    <name type="scientific">Trichoplusia ni</name>
    <name type="common">Cabbage looper</name>
    <dbReference type="NCBI Taxonomy" id="7111"/>
    <lineage>
        <taxon>Eukaryota</taxon>
        <taxon>Metazoa</taxon>
        <taxon>Ecdysozoa</taxon>
        <taxon>Arthropoda</taxon>
        <taxon>Hexapoda</taxon>
        <taxon>Insecta</taxon>
        <taxon>Pterygota</taxon>
        <taxon>Neoptera</taxon>
        <taxon>Endopterygota</taxon>
        <taxon>Lepidoptera</taxon>
        <taxon>Glossata</taxon>
        <taxon>Ditrysia</taxon>
        <taxon>Noctuoidea</taxon>
        <taxon>Noctuidae</taxon>
        <taxon>Plusiinae</taxon>
        <taxon>Trichoplusia</taxon>
    </lineage>
</organism>
<name>A0A7E5VY38_TRINI</name>
<feature type="signal peptide" evidence="1">
    <location>
        <begin position="1"/>
        <end position="19"/>
    </location>
</feature>